<organism evidence="1 2">
    <name type="scientific">Intestinimonas butyriciproducens</name>
    <dbReference type="NCBI Taxonomy" id="1297617"/>
    <lineage>
        <taxon>Bacteria</taxon>
        <taxon>Bacillati</taxon>
        <taxon>Bacillota</taxon>
        <taxon>Clostridia</taxon>
        <taxon>Eubacteriales</taxon>
        <taxon>Intestinimonas</taxon>
    </lineage>
</organism>
<evidence type="ECO:0000313" key="2">
    <source>
        <dbReference type="Proteomes" id="UP000245778"/>
    </source>
</evidence>
<dbReference type="AlphaFoldDB" id="A0A2U1CDH0"/>
<name>A0A2U1CDH0_9FIRM</name>
<dbReference type="EMBL" id="QEKK01000003">
    <property type="protein sequence ID" value="PVY58956.1"/>
    <property type="molecule type" value="Genomic_DNA"/>
</dbReference>
<protein>
    <submittedName>
        <fullName evidence="1">Uncharacterized protein</fullName>
    </submittedName>
</protein>
<accession>A0A2U1CDH0</accession>
<dbReference type="RefSeq" id="WP_075703445.1">
    <property type="nucleotide sequence ID" value="NZ_CAUFHD010000014.1"/>
</dbReference>
<dbReference type="Proteomes" id="UP000245778">
    <property type="component" value="Unassembled WGS sequence"/>
</dbReference>
<gene>
    <name evidence="1" type="ORF">C7373_103244</name>
</gene>
<reference evidence="1 2" key="1">
    <citation type="submission" date="2018-04" db="EMBL/GenBank/DDBJ databases">
        <title>Genomic Encyclopedia of Type Strains, Phase IV (KMG-IV): sequencing the most valuable type-strain genomes for metagenomic binning, comparative biology and taxonomic classification.</title>
        <authorList>
            <person name="Goeker M."/>
        </authorList>
    </citation>
    <scope>NUCLEOTIDE SEQUENCE [LARGE SCALE GENOMIC DNA]</scope>
    <source>
        <strain evidence="1 2">DSM 26588</strain>
    </source>
</reference>
<evidence type="ECO:0000313" key="1">
    <source>
        <dbReference type="EMBL" id="PVY58956.1"/>
    </source>
</evidence>
<proteinExistence type="predicted"/>
<sequence length="104" mass="11398">MGGPLPDPRRENAACHLKGIWLSPLSLSVRCRTVNGASFLRSDRPVITLLDGNRVEPGEGRLLVGEGTVEETLEEWVWEFESPVDLQKAASVTLLRETISLSGN</sequence>
<comment type="caution">
    <text evidence="1">The sequence shown here is derived from an EMBL/GenBank/DDBJ whole genome shotgun (WGS) entry which is preliminary data.</text>
</comment>
<dbReference type="GeneID" id="93229906"/>